<feature type="compositionally biased region" description="Basic and acidic residues" evidence="1">
    <location>
        <begin position="147"/>
        <end position="167"/>
    </location>
</feature>
<proteinExistence type="predicted"/>
<name>A0A4Z2GVI6_9TELE</name>
<feature type="compositionally biased region" description="Basic and acidic residues" evidence="1">
    <location>
        <begin position="101"/>
        <end position="132"/>
    </location>
</feature>
<dbReference type="OrthoDB" id="8963449at2759"/>
<comment type="caution">
    <text evidence="2">The sequence shown here is derived from an EMBL/GenBank/DDBJ whole genome shotgun (WGS) entry which is preliminary data.</text>
</comment>
<dbReference type="EMBL" id="SRLO01000404">
    <property type="protein sequence ID" value="TNN57459.1"/>
    <property type="molecule type" value="Genomic_DNA"/>
</dbReference>
<feature type="region of interest" description="Disordered" evidence="1">
    <location>
        <begin position="89"/>
        <end position="207"/>
    </location>
</feature>
<feature type="compositionally biased region" description="Basic and acidic residues" evidence="1">
    <location>
        <begin position="174"/>
        <end position="184"/>
    </location>
</feature>
<evidence type="ECO:0000313" key="2">
    <source>
        <dbReference type="EMBL" id="TNN57459.1"/>
    </source>
</evidence>
<sequence length="255" mass="28388">MSTLGGLGVGCWTGSGLLDRKWAVGQEVGVSSAAALTQGVEGGDVLPHVSGLLGPRLPHQGVHVVPETETRHGGRVHGHGEQVLVAAQVHLRTPGTQGETGDTRDTGRHKETQWDTRRQKGTQGDKRGHKETQGTQGDTRRHNGTQGDKRGHKETQGDTGDTRRHQETQGGTWRHKETQWDTRRHKETKGGTWRHKETQWDTRRHKETKGDTRGHRWRFSRELLLPRCDGALRPTAASRVALGEPAYEYFVITTR</sequence>
<accession>A0A4Z2GVI6</accession>
<reference evidence="2 3" key="1">
    <citation type="submission" date="2019-03" db="EMBL/GenBank/DDBJ databases">
        <title>First draft genome of Liparis tanakae, snailfish: a comprehensive survey of snailfish specific genes.</title>
        <authorList>
            <person name="Kim W."/>
            <person name="Song I."/>
            <person name="Jeong J.-H."/>
            <person name="Kim D."/>
            <person name="Kim S."/>
            <person name="Ryu S."/>
            <person name="Song J.Y."/>
            <person name="Lee S.K."/>
        </authorList>
    </citation>
    <scope>NUCLEOTIDE SEQUENCE [LARGE SCALE GENOMIC DNA]</scope>
    <source>
        <tissue evidence="2">Muscle</tissue>
    </source>
</reference>
<evidence type="ECO:0000256" key="1">
    <source>
        <dbReference type="SAM" id="MobiDB-lite"/>
    </source>
</evidence>
<gene>
    <name evidence="2" type="ORF">EYF80_032283</name>
</gene>
<evidence type="ECO:0000313" key="3">
    <source>
        <dbReference type="Proteomes" id="UP000314294"/>
    </source>
</evidence>
<keyword evidence="3" id="KW-1185">Reference proteome</keyword>
<dbReference type="AlphaFoldDB" id="A0A4Z2GVI6"/>
<organism evidence="2 3">
    <name type="scientific">Liparis tanakae</name>
    <name type="common">Tanaka's snailfish</name>
    <dbReference type="NCBI Taxonomy" id="230148"/>
    <lineage>
        <taxon>Eukaryota</taxon>
        <taxon>Metazoa</taxon>
        <taxon>Chordata</taxon>
        <taxon>Craniata</taxon>
        <taxon>Vertebrata</taxon>
        <taxon>Euteleostomi</taxon>
        <taxon>Actinopterygii</taxon>
        <taxon>Neopterygii</taxon>
        <taxon>Teleostei</taxon>
        <taxon>Neoteleostei</taxon>
        <taxon>Acanthomorphata</taxon>
        <taxon>Eupercaria</taxon>
        <taxon>Perciformes</taxon>
        <taxon>Cottioidei</taxon>
        <taxon>Cottales</taxon>
        <taxon>Liparidae</taxon>
        <taxon>Liparis</taxon>
    </lineage>
</organism>
<dbReference type="Proteomes" id="UP000314294">
    <property type="component" value="Unassembled WGS sequence"/>
</dbReference>
<feature type="compositionally biased region" description="Basic and acidic residues" evidence="1">
    <location>
        <begin position="194"/>
        <end position="207"/>
    </location>
</feature>
<protein>
    <submittedName>
        <fullName evidence="2">Uncharacterized protein</fullName>
    </submittedName>
</protein>